<dbReference type="Pfam" id="PF01510">
    <property type="entry name" value="Amidase_2"/>
    <property type="match status" value="1"/>
</dbReference>
<dbReference type="GO" id="GO:0008270">
    <property type="term" value="F:zinc ion binding"/>
    <property type="evidence" value="ECO:0007669"/>
    <property type="project" value="InterPro"/>
</dbReference>
<dbReference type="GO" id="GO:0009253">
    <property type="term" value="P:peptidoglycan catabolic process"/>
    <property type="evidence" value="ECO:0007669"/>
    <property type="project" value="InterPro"/>
</dbReference>
<feature type="domain" description="Peptidoglycan recognition protein family" evidence="3">
    <location>
        <begin position="1"/>
        <end position="133"/>
    </location>
</feature>
<evidence type="ECO:0008006" key="6">
    <source>
        <dbReference type="Google" id="ProtNLM"/>
    </source>
</evidence>
<dbReference type="InterPro" id="IPR002502">
    <property type="entry name" value="Amidase_domain"/>
</dbReference>
<sequence length="215" mass="23756">MKVITRAGWNARDPKNVNTVPWSVRTEFFVHHTDGPKTQTIKSIQDFHMGPSRGWSDVGYNFLVREDGTIYEGRGWTVVGAHCPDHNRTGIGVAYIGSNNPTDAAKRSIRWLYDEACRKAGRKLKQLGHGDRFATACPGPKLQAWVDAGMPVSPSSKPTSKPATSWTEDIVKDLPVLEVGDDCYDVKTLRANLFARGGLNEKVYGGAVGLRSWLE</sequence>
<protein>
    <recommendedName>
        <fullName evidence="6">N-acetylmuramoyl-L-alanine amidase</fullName>
    </recommendedName>
</protein>
<dbReference type="InterPro" id="IPR015510">
    <property type="entry name" value="PGRP"/>
</dbReference>
<dbReference type="GO" id="GO:0008745">
    <property type="term" value="F:N-acetylmuramoyl-L-alanine amidase activity"/>
    <property type="evidence" value="ECO:0007669"/>
    <property type="project" value="InterPro"/>
</dbReference>
<dbReference type="SMART" id="SM00644">
    <property type="entry name" value="Ami_2"/>
    <property type="match status" value="1"/>
</dbReference>
<dbReference type="AlphaFoldDB" id="A0A5S4F654"/>
<proteinExistence type="inferred from homology"/>
<dbReference type="SMART" id="SM00701">
    <property type="entry name" value="PGRP"/>
    <property type="match status" value="1"/>
</dbReference>
<dbReference type="EMBL" id="VCKY01000149">
    <property type="protein sequence ID" value="TMR11761.1"/>
    <property type="molecule type" value="Genomic_DNA"/>
</dbReference>
<dbReference type="Gene3D" id="3.40.80.10">
    <property type="entry name" value="Peptidoglycan recognition protein-like"/>
    <property type="match status" value="1"/>
</dbReference>
<evidence type="ECO:0000256" key="1">
    <source>
        <dbReference type="ARBA" id="ARBA00007553"/>
    </source>
</evidence>
<dbReference type="PANTHER" id="PTHR11022:SF41">
    <property type="entry name" value="PEPTIDOGLYCAN-RECOGNITION PROTEIN LC-RELATED"/>
    <property type="match status" value="1"/>
</dbReference>
<dbReference type="PANTHER" id="PTHR11022">
    <property type="entry name" value="PEPTIDOGLYCAN RECOGNITION PROTEIN"/>
    <property type="match status" value="1"/>
</dbReference>
<evidence type="ECO:0000313" key="5">
    <source>
        <dbReference type="Proteomes" id="UP000309128"/>
    </source>
</evidence>
<dbReference type="InterPro" id="IPR036505">
    <property type="entry name" value="Amidase/PGRP_sf"/>
</dbReference>
<comment type="caution">
    <text evidence="4">The sequence shown here is derived from an EMBL/GenBank/DDBJ whole genome shotgun (WGS) entry which is preliminary data.</text>
</comment>
<reference evidence="4 5" key="1">
    <citation type="submission" date="2019-05" db="EMBL/GenBank/DDBJ databases">
        <title>Draft genome sequence of Nonomuraea turkmeniaca DSM 43926.</title>
        <authorList>
            <person name="Saricaoglu S."/>
            <person name="Isik K."/>
        </authorList>
    </citation>
    <scope>NUCLEOTIDE SEQUENCE [LARGE SCALE GENOMIC DNA]</scope>
    <source>
        <strain evidence="4 5">DSM 43926</strain>
    </source>
</reference>
<dbReference type="InterPro" id="IPR006619">
    <property type="entry name" value="PGRP_domain_met/bac"/>
</dbReference>
<evidence type="ECO:0000259" key="2">
    <source>
        <dbReference type="SMART" id="SM00644"/>
    </source>
</evidence>
<dbReference type="RefSeq" id="WP_211370507.1">
    <property type="nucleotide sequence ID" value="NZ_VCKY01000149.1"/>
</dbReference>
<feature type="non-terminal residue" evidence="4">
    <location>
        <position position="215"/>
    </location>
</feature>
<dbReference type="Proteomes" id="UP000309128">
    <property type="component" value="Unassembled WGS sequence"/>
</dbReference>
<feature type="domain" description="N-acetylmuramoyl-L-alanine amidase" evidence="2">
    <location>
        <begin position="9"/>
        <end position="155"/>
    </location>
</feature>
<accession>A0A5S4F654</accession>
<dbReference type="CDD" id="cd06583">
    <property type="entry name" value="PGRP"/>
    <property type="match status" value="1"/>
</dbReference>
<comment type="similarity">
    <text evidence="1">Belongs to the N-acetylmuramoyl-L-alanine amidase 2 family.</text>
</comment>
<keyword evidence="5" id="KW-1185">Reference proteome</keyword>
<gene>
    <name evidence="4" type="ORF">ETD86_34905</name>
</gene>
<evidence type="ECO:0000259" key="3">
    <source>
        <dbReference type="SMART" id="SM00701"/>
    </source>
</evidence>
<organism evidence="4 5">
    <name type="scientific">Nonomuraea turkmeniaca</name>
    <dbReference type="NCBI Taxonomy" id="103838"/>
    <lineage>
        <taxon>Bacteria</taxon>
        <taxon>Bacillati</taxon>
        <taxon>Actinomycetota</taxon>
        <taxon>Actinomycetes</taxon>
        <taxon>Streptosporangiales</taxon>
        <taxon>Streptosporangiaceae</taxon>
        <taxon>Nonomuraea</taxon>
    </lineage>
</organism>
<dbReference type="SUPFAM" id="SSF55846">
    <property type="entry name" value="N-acetylmuramoyl-L-alanine amidase-like"/>
    <property type="match status" value="1"/>
</dbReference>
<evidence type="ECO:0000313" key="4">
    <source>
        <dbReference type="EMBL" id="TMR11761.1"/>
    </source>
</evidence>
<name>A0A5S4F654_9ACTN</name>